<dbReference type="EMBL" id="JARIHO010000056">
    <property type="protein sequence ID" value="KAJ7318769.1"/>
    <property type="molecule type" value="Genomic_DNA"/>
</dbReference>
<keyword evidence="4" id="KW-1185">Reference proteome</keyword>
<dbReference type="Pfam" id="PF24883">
    <property type="entry name" value="NPHP3_N"/>
    <property type="match status" value="1"/>
</dbReference>
<gene>
    <name evidence="3" type="ORF">DFH08DRAFT_396751</name>
</gene>
<dbReference type="Gene3D" id="3.40.50.300">
    <property type="entry name" value="P-loop containing nucleotide triphosphate hydrolases"/>
    <property type="match status" value="1"/>
</dbReference>
<evidence type="ECO:0000313" key="3">
    <source>
        <dbReference type="EMBL" id="KAJ7318769.1"/>
    </source>
</evidence>
<dbReference type="InterPro" id="IPR056884">
    <property type="entry name" value="NPHP3-like_N"/>
</dbReference>
<feature type="domain" description="Nephrocystin 3-like N-terminal" evidence="2">
    <location>
        <begin position="26"/>
        <end position="137"/>
    </location>
</feature>
<proteinExistence type="predicted"/>
<evidence type="ECO:0000256" key="1">
    <source>
        <dbReference type="ARBA" id="ARBA00022737"/>
    </source>
</evidence>
<accession>A0AAD7EG58</accession>
<dbReference type="Proteomes" id="UP001218218">
    <property type="component" value="Unassembled WGS sequence"/>
</dbReference>
<name>A0AAD7EG58_9AGAR</name>
<dbReference type="PANTHER" id="PTHR10039">
    <property type="entry name" value="AMELOGENIN"/>
    <property type="match status" value="1"/>
</dbReference>
<comment type="caution">
    <text evidence="3">The sequence shown here is derived from an EMBL/GenBank/DDBJ whole genome shotgun (WGS) entry which is preliminary data.</text>
</comment>
<protein>
    <recommendedName>
        <fullName evidence="2">Nephrocystin 3-like N-terminal domain-containing protein</fullName>
    </recommendedName>
</protein>
<dbReference type="InterPro" id="IPR027417">
    <property type="entry name" value="P-loop_NTPase"/>
</dbReference>
<dbReference type="PANTHER" id="PTHR10039:SF15">
    <property type="entry name" value="NACHT DOMAIN-CONTAINING PROTEIN"/>
    <property type="match status" value="1"/>
</dbReference>
<keyword evidence="1" id="KW-0677">Repeat</keyword>
<organism evidence="3 4">
    <name type="scientific">Mycena albidolilacea</name>
    <dbReference type="NCBI Taxonomy" id="1033008"/>
    <lineage>
        <taxon>Eukaryota</taxon>
        <taxon>Fungi</taxon>
        <taxon>Dikarya</taxon>
        <taxon>Basidiomycota</taxon>
        <taxon>Agaricomycotina</taxon>
        <taxon>Agaricomycetes</taxon>
        <taxon>Agaricomycetidae</taxon>
        <taxon>Agaricales</taxon>
        <taxon>Marasmiineae</taxon>
        <taxon>Mycenaceae</taxon>
        <taxon>Mycena</taxon>
    </lineage>
</organism>
<sequence length="217" mass="24832">MVSRNAWSRKNRALFSRCESSANGTRTRECRCCRYLSEPQDTAAQSPSNLLAGLWRQLVFKRSLPPELLELYQEHHELGTRLSLEEIHDVLRSTISAYSKVFLLVDALDEYPEEQRETLLRKLSTVGSTVNLLLTSRPHIVIEHIFALPKYLVIRATKDDIQEYVNARIFKSPRLSGHIKRSSDLKAAIEERLCSAATEYFCSPNFILTPSLRSDPP</sequence>
<evidence type="ECO:0000313" key="4">
    <source>
        <dbReference type="Proteomes" id="UP001218218"/>
    </source>
</evidence>
<reference evidence="3" key="1">
    <citation type="submission" date="2023-03" db="EMBL/GenBank/DDBJ databases">
        <title>Massive genome expansion in bonnet fungi (Mycena s.s.) driven by repeated elements and novel gene families across ecological guilds.</title>
        <authorList>
            <consortium name="Lawrence Berkeley National Laboratory"/>
            <person name="Harder C.B."/>
            <person name="Miyauchi S."/>
            <person name="Viragh M."/>
            <person name="Kuo A."/>
            <person name="Thoen E."/>
            <person name="Andreopoulos B."/>
            <person name="Lu D."/>
            <person name="Skrede I."/>
            <person name="Drula E."/>
            <person name="Henrissat B."/>
            <person name="Morin E."/>
            <person name="Kohler A."/>
            <person name="Barry K."/>
            <person name="LaButti K."/>
            <person name="Morin E."/>
            <person name="Salamov A."/>
            <person name="Lipzen A."/>
            <person name="Mereny Z."/>
            <person name="Hegedus B."/>
            <person name="Baldrian P."/>
            <person name="Stursova M."/>
            <person name="Weitz H."/>
            <person name="Taylor A."/>
            <person name="Grigoriev I.V."/>
            <person name="Nagy L.G."/>
            <person name="Martin F."/>
            <person name="Kauserud H."/>
        </authorList>
    </citation>
    <scope>NUCLEOTIDE SEQUENCE</scope>
    <source>
        <strain evidence="3">CBHHK002</strain>
    </source>
</reference>
<evidence type="ECO:0000259" key="2">
    <source>
        <dbReference type="Pfam" id="PF24883"/>
    </source>
</evidence>
<dbReference type="AlphaFoldDB" id="A0AAD7EG58"/>